<dbReference type="Proteomes" id="UP000034690">
    <property type="component" value="Unassembled WGS sequence"/>
</dbReference>
<dbReference type="EMBL" id="LBWQ01000008">
    <property type="protein sequence ID" value="KKR13916.1"/>
    <property type="molecule type" value="Genomic_DNA"/>
</dbReference>
<feature type="transmembrane region" description="Helical" evidence="1">
    <location>
        <begin position="41"/>
        <end position="70"/>
    </location>
</feature>
<proteinExistence type="predicted"/>
<sequence>MDMLITYVLLALFLLLAAHLLALPLIKKRPVFIKGTEETLFFMALFAIIASLTHPLIYIVAIAIGLLIYYTKSWIVYGVSLENISTALDKAILATRATSNKTINEYEIDNNMTIKLTNLGMRLCYIQYRSKAYSKKSELTKEIFRKFIQNYFI</sequence>
<reference evidence="2 3" key="1">
    <citation type="journal article" date="2015" name="Nature">
        <title>rRNA introns, odd ribosomes, and small enigmatic genomes across a large radiation of phyla.</title>
        <authorList>
            <person name="Brown C.T."/>
            <person name="Hug L.A."/>
            <person name="Thomas B.C."/>
            <person name="Sharon I."/>
            <person name="Castelle C.J."/>
            <person name="Singh A."/>
            <person name="Wilkins M.J."/>
            <person name="Williams K.H."/>
            <person name="Banfield J.F."/>
        </authorList>
    </citation>
    <scope>NUCLEOTIDE SEQUENCE [LARGE SCALE GENOMIC DNA]</scope>
</reference>
<keyword evidence="1" id="KW-1133">Transmembrane helix</keyword>
<evidence type="ECO:0000313" key="3">
    <source>
        <dbReference type="Proteomes" id="UP000034690"/>
    </source>
</evidence>
<evidence type="ECO:0000256" key="1">
    <source>
        <dbReference type="SAM" id="Phobius"/>
    </source>
</evidence>
<dbReference type="AlphaFoldDB" id="A0A0G0NM70"/>
<comment type="caution">
    <text evidence="2">The sequence shown here is derived from an EMBL/GenBank/DDBJ whole genome shotgun (WGS) entry which is preliminary data.</text>
</comment>
<protein>
    <submittedName>
        <fullName evidence="2">Uncharacterized protein</fullName>
    </submittedName>
</protein>
<name>A0A0G0NM70_9BACT</name>
<keyword evidence="1" id="KW-0472">Membrane</keyword>
<evidence type="ECO:0000313" key="2">
    <source>
        <dbReference type="EMBL" id="KKR13916.1"/>
    </source>
</evidence>
<organism evidence="2 3">
    <name type="scientific">Candidatus Woesebacteria bacterium GW2011_GWA1_39_21b</name>
    <dbReference type="NCBI Taxonomy" id="1618551"/>
    <lineage>
        <taxon>Bacteria</taxon>
        <taxon>Candidatus Woeseibacteriota</taxon>
    </lineage>
</organism>
<keyword evidence="1" id="KW-0812">Transmembrane</keyword>
<gene>
    <name evidence="2" type="ORF">UT40_C0008G0040</name>
</gene>
<accession>A0A0G0NM70</accession>